<dbReference type="Proteomes" id="UP001595710">
    <property type="component" value="Unassembled WGS sequence"/>
</dbReference>
<keyword evidence="2" id="KW-1133">Transmembrane helix</keyword>
<comment type="similarity">
    <text evidence="1">Belongs to the SCO1/2 family.</text>
</comment>
<sequence>MSTRTAAQKKSIRLTVGILIFIITSIVAGIVLQVLTTKPDVKSALSGYSVIWFEKPRLIPDVALVDHQGATFSIEQFKGQWDLINFGYTHCPDICPTNMADMNIVHRLMTETGEADSINFWMVTVDPARDTVEKLSLYVPYFNKAFTGLTGDLDNIQAIATSMSAVFYQEGTGEGYTVAHSDNYAVIDPNGHFVALLRPPHKPQSMFEALSIMMNAWSGA</sequence>
<evidence type="ECO:0000256" key="2">
    <source>
        <dbReference type="SAM" id="Phobius"/>
    </source>
</evidence>
<protein>
    <submittedName>
        <fullName evidence="3">SCO family protein</fullName>
    </submittedName>
</protein>
<dbReference type="InterPro" id="IPR003782">
    <property type="entry name" value="SCO1/SenC"/>
</dbReference>
<dbReference type="RefSeq" id="WP_290280327.1">
    <property type="nucleotide sequence ID" value="NZ_JAUFQI010000001.1"/>
</dbReference>
<feature type="transmembrane region" description="Helical" evidence="2">
    <location>
        <begin position="12"/>
        <end position="35"/>
    </location>
</feature>
<proteinExistence type="inferred from homology"/>
<dbReference type="InterPro" id="IPR036249">
    <property type="entry name" value="Thioredoxin-like_sf"/>
</dbReference>
<accession>A0ABV7WQ94</accession>
<reference evidence="4" key="1">
    <citation type="journal article" date="2019" name="Int. J. Syst. Evol. Microbiol.">
        <title>The Global Catalogue of Microorganisms (GCM) 10K type strain sequencing project: providing services to taxonomists for standard genome sequencing and annotation.</title>
        <authorList>
            <consortium name="The Broad Institute Genomics Platform"/>
            <consortium name="The Broad Institute Genome Sequencing Center for Infectious Disease"/>
            <person name="Wu L."/>
            <person name="Ma J."/>
        </authorList>
    </citation>
    <scope>NUCLEOTIDE SEQUENCE [LARGE SCALE GENOMIC DNA]</scope>
    <source>
        <strain evidence="4">CECT 8288</strain>
    </source>
</reference>
<organism evidence="3 4">
    <name type="scientific">Reinekea marina</name>
    <dbReference type="NCBI Taxonomy" id="1310421"/>
    <lineage>
        <taxon>Bacteria</taxon>
        <taxon>Pseudomonadati</taxon>
        <taxon>Pseudomonadota</taxon>
        <taxon>Gammaproteobacteria</taxon>
        <taxon>Oceanospirillales</taxon>
        <taxon>Saccharospirillaceae</taxon>
        <taxon>Reinekea</taxon>
    </lineage>
</organism>
<keyword evidence="2" id="KW-0472">Membrane</keyword>
<dbReference type="EMBL" id="JBHRYN010000007">
    <property type="protein sequence ID" value="MFC3700981.1"/>
    <property type="molecule type" value="Genomic_DNA"/>
</dbReference>
<evidence type="ECO:0000313" key="4">
    <source>
        <dbReference type="Proteomes" id="UP001595710"/>
    </source>
</evidence>
<dbReference type="Pfam" id="PF02630">
    <property type="entry name" value="SCO1-SenC"/>
    <property type="match status" value="1"/>
</dbReference>
<keyword evidence="2" id="KW-0812">Transmembrane</keyword>
<dbReference type="CDD" id="cd02968">
    <property type="entry name" value="SCO"/>
    <property type="match status" value="1"/>
</dbReference>
<name>A0ABV7WQ94_9GAMM</name>
<dbReference type="PANTHER" id="PTHR12151:SF25">
    <property type="entry name" value="LINALOOL DEHYDRATASE_ISOMERASE DOMAIN-CONTAINING PROTEIN"/>
    <property type="match status" value="1"/>
</dbReference>
<dbReference type="Gene3D" id="3.40.30.10">
    <property type="entry name" value="Glutaredoxin"/>
    <property type="match status" value="1"/>
</dbReference>
<comment type="caution">
    <text evidence="3">The sequence shown here is derived from an EMBL/GenBank/DDBJ whole genome shotgun (WGS) entry which is preliminary data.</text>
</comment>
<dbReference type="PANTHER" id="PTHR12151">
    <property type="entry name" value="ELECTRON TRANSPORT PROTIN SCO1/SENC FAMILY MEMBER"/>
    <property type="match status" value="1"/>
</dbReference>
<dbReference type="SUPFAM" id="SSF52833">
    <property type="entry name" value="Thioredoxin-like"/>
    <property type="match status" value="1"/>
</dbReference>
<evidence type="ECO:0000313" key="3">
    <source>
        <dbReference type="EMBL" id="MFC3700981.1"/>
    </source>
</evidence>
<evidence type="ECO:0000256" key="1">
    <source>
        <dbReference type="ARBA" id="ARBA00010996"/>
    </source>
</evidence>
<keyword evidence="4" id="KW-1185">Reference proteome</keyword>
<gene>
    <name evidence="3" type="ORF">ACFOND_04940</name>
</gene>